<protein>
    <submittedName>
        <fullName evidence="5">PNMA-like protein 1</fullName>
    </submittedName>
</protein>
<keyword evidence="4" id="KW-1185">Reference proteome</keyword>
<dbReference type="PANTHER" id="PTHR23095">
    <property type="entry name" value="PARANEOPLASTIC ANTIGEN"/>
    <property type="match status" value="1"/>
</dbReference>
<sequence>MAMTLLEDWCRGMEVDIHRSLLVTGIPEDCGQTEIEETLNGVLSPLGPYQVLNKIFLREENGKAALIKVGEGVNLSTIPREFPGRGGVWRVVCRDPTQDAEFLKNLNEFLDAEGRTWEDVVHLLQLNQPPRPQNQPSENWAEALGVLLGAVVQIVFYVDAEIRSWEEARAQEVAEEVAAWASVARKKVKKEPGLAAEEGSALKMESPVNWNNMEDEGDPPKPLVCKTGAKTRSRRKKQKKNPKQEPVPWKKPKGNHSKSSACLEDPEAGDAESMAISESVKSNKKLTVKQEESALKKTEWACKAPRDPPQDALAEAESPGGTSESDQDGGQESPPKKKAIGWASAKNATPMRKKKKVSLGPVSYVLVDSEDTKKKPVPKKGPGSRRARRGPPPTASPPSTSRGPKAKPESSDHASNESRKC</sequence>
<evidence type="ECO:0000259" key="3">
    <source>
        <dbReference type="Pfam" id="PF20847"/>
    </source>
</evidence>
<dbReference type="RefSeq" id="XP_008590007.1">
    <property type="nucleotide sequence ID" value="XM_008591785.1"/>
</dbReference>
<proteinExistence type="predicted"/>
<evidence type="ECO:0000259" key="2">
    <source>
        <dbReference type="Pfam" id="PF20846"/>
    </source>
</evidence>
<accession>A0ABM0SAW6</accession>
<feature type="domain" description="Paraneoplastic antigen Ma-like N-terminal" evidence="2">
    <location>
        <begin position="1"/>
        <end position="92"/>
    </location>
</feature>
<gene>
    <name evidence="5" type="primary">PNMAL1</name>
</gene>
<name>A0ABM0SAW6_GALVR</name>
<feature type="compositionally biased region" description="Polar residues" evidence="1">
    <location>
        <begin position="320"/>
        <end position="330"/>
    </location>
</feature>
<feature type="compositionally biased region" description="Basic residues" evidence="1">
    <location>
        <begin position="375"/>
        <end position="389"/>
    </location>
</feature>
<evidence type="ECO:0000256" key="1">
    <source>
        <dbReference type="SAM" id="MobiDB-lite"/>
    </source>
</evidence>
<dbReference type="InterPro" id="IPR048271">
    <property type="entry name" value="PNMA_N"/>
</dbReference>
<dbReference type="PANTHER" id="PTHR23095:SF21">
    <property type="entry name" value="PARANEOPLASTIC ANTIGEN-LIKE PROTEIN 8A"/>
    <property type="match status" value="1"/>
</dbReference>
<reference evidence="5" key="1">
    <citation type="submission" date="2025-08" db="UniProtKB">
        <authorList>
            <consortium name="RefSeq"/>
        </authorList>
    </citation>
    <scope>IDENTIFICATION</scope>
</reference>
<evidence type="ECO:0000313" key="5">
    <source>
        <dbReference type="RefSeq" id="XP_008590007.1"/>
    </source>
</evidence>
<feature type="compositionally biased region" description="Basic and acidic residues" evidence="1">
    <location>
        <begin position="288"/>
        <end position="309"/>
    </location>
</feature>
<dbReference type="GeneID" id="103607258"/>
<feature type="domain" description="Paraneoplastic antigen-like protein 8A C-terminal" evidence="3">
    <location>
        <begin position="136"/>
        <end position="354"/>
    </location>
</feature>
<organism evidence="4 5">
    <name type="scientific">Galeopterus variegatus</name>
    <name type="common">Malayan flying lemur</name>
    <name type="synonym">Cynocephalus variegatus</name>
    <dbReference type="NCBI Taxonomy" id="482537"/>
    <lineage>
        <taxon>Eukaryota</taxon>
        <taxon>Metazoa</taxon>
        <taxon>Chordata</taxon>
        <taxon>Craniata</taxon>
        <taxon>Vertebrata</taxon>
        <taxon>Euteleostomi</taxon>
        <taxon>Mammalia</taxon>
        <taxon>Eutheria</taxon>
        <taxon>Euarchontoglires</taxon>
        <taxon>Dermoptera</taxon>
        <taxon>Cynocephalidae</taxon>
        <taxon>Galeopterus</taxon>
    </lineage>
</organism>
<dbReference type="InterPro" id="IPR049131">
    <property type="entry name" value="PNM8A_C"/>
</dbReference>
<evidence type="ECO:0000313" key="4">
    <source>
        <dbReference type="Proteomes" id="UP000694923"/>
    </source>
</evidence>
<feature type="region of interest" description="Disordered" evidence="1">
    <location>
        <begin position="188"/>
        <end position="421"/>
    </location>
</feature>
<dbReference type="Pfam" id="PF20847">
    <property type="entry name" value="PNM8A"/>
    <property type="match status" value="1"/>
</dbReference>
<dbReference type="Proteomes" id="UP000694923">
    <property type="component" value="Unplaced"/>
</dbReference>
<dbReference type="Pfam" id="PF20846">
    <property type="entry name" value="PNMA_N"/>
    <property type="match status" value="1"/>
</dbReference>
<dbReference type="InterPro" id="IPR026523">
    <property type="entry name" value="PNMA"/>
</dbReference>
<feature type="compositionally biased region" description="Basic and acidic residues" evidence="1">
    <location>
        <begin position="406"/>
        <end position="421"/>
    </location>
</feature>
<feature type="compositionally biased region" description="Basic residues" evidence="1">
    <location>
        <begin position="229"/>
        <end position="241"/>
    </location>
</feature>